<feature type="non-terminal residue" evidence="9">
    <location>
        <position position="1"/>
    </location>
</feature>
<proteinExistence type="predicted"/>
<feature type="compositionally biased region" description="Polar residues" evidence="6">
    <location>
        <begin position="9"/>
        <end position="31"/>
    </location>
</feature>
<feature type="region of interest" description="Disordered" evidence="6">
    <location>
        <begin position="1"/>
        <end position="31"/>
    </location>
</feature>
<dbReference type="NCBIfam" id="TIGR01167">
    <property type="entry name" value="LPXTG_anchor"/>
    <property type="match status" value="1"/>
</dbReference>
<reference evidence="9 10" key="1">
    <citation type="submission" date="2017-07" db="EMBL/GenBank/DDBJ databases">
        <title>Isolation and whole genome analysis of endospore-forming bacteria from heroin.</title>
        <authorList>
            <person name="Kalinowski J."/>
            <person name="Ahrens B."/>
            <person name="Al-Dilaimi A."/>
            <person name="Winkler A."/>
            <person name="Wibberg D."/>
            <person name="Schleenbecker U."/>
            <person name="Ruckert C."/>
            <person name="Wolfel R."/>
            <person name="Grass G."/>
        </authorList>
    </citation>
    <scope>NUCLEOTIDE SEQUENCE [LARGE SCALE GENOMIC DNA]</scope>
    <source>
        <strain evidence="9 10">7521-2</strain>
    </source>
</reference>
<feature type="domain" description="Gram-positive cocci surface proteins LPxTG" evidence="8">
    <location>
        <begin position="24"/>
        <end position="59"/>
    </location>
</feature>
<evidence type="ECO:0000259" key="8">
    <source>
        <dbReference type="Pfam" id="PF00746"/>
    </source>
</evidence>
<evidence type="ECO:0000313" key="9">
    <source>
        <dbReference type="EMBL" id="PAD83697.1"/>
    </source>
</evidence>
<evidence type="ECO:0000256" key="1">
    <source>
        <dbReference type="ARBA" id="ARBA00004168"/>
    </source>
</evidence>
<protein>
    <recommendedName>
        <fullName evidence="8">Gram-positive cocci surface proteins LPxTG domain-containing protein</fullName>
    </recommendedName>
</protein>
<evidence type="ECO:0000256" key="2">
    <source>
        <dbReference type="ARBA" id="ARBA00022512"/>
    </source>
</evidence>
<keyword evidence="5" id="KW-0572">Peptidoglycan-anchor</keyword>
<dbReference type="Proteomes" id="UP000216961">
    <property type="component" value="Unassembled WGS sequence"/>
</dbReference>
<keyword evidence="3" id="KW-0964">Secreted</keyword>
<evidence type="ECO:0000256" key="4">
    <source>
        <dbReference type="ARBA" id="ARBA00022729"/>
    </source>
</evidence>
<dbReference type="EMBL" id="NPBQ01000050">
    <property type="protein sequence ID" value="PAD83697.1"/>
    <property type="molecule type" value="Genomic_DNA"/>
</dbReference>
<keyword evidence="7" id="KW-0812">Transmembrane</keyword>
<dbReference type="RefSeq" id="WP_141231338.1">
    <property type="nucleotide sequence ID" value="NZ_NPBQ01000050.1"/>
</dbReference>
<keyword evidence="7" id="KW-0472">Membrane</keyword>
<evidence type="ECO:0000256" key="6">
    <source>
        <dbReference type="SAM" id="MobiDB-lite"/>
    </source>
</evidence>
<dbReference type="Pfam" id="PF00746">
    <property type="entry name" value="Gram_pos_anchor"/>
    <property type="match status" value="1"/>
</dbReference>
<name>A0AA91TUF1_NIACI</name>
<dbReference type="AlphaFoldDB" id="A0AA91TUF1"/>
<comment type="subcellular location">
    <subcellularLocation>
        <location evidence="1">Secreted</location>
        <location evidence="1">Cell wall</location>
        <topology evidence="1">Peptidoglycan-anchor</topology>
    </subcellularLocation>
</comment>
<organism evidence="9 10">
    <name type="scientific">Niallia circulans</name>
    <name type="common">Bacillus circulans</name>
    <dbReference type="NCBI Taxonomy" id="1397"/>
    <lineage>
        <taxon>Bacteria</taxon>
        <taxon>Bacillati</taxon>
        <taxon>Bacillota</taxon>
        <taxon>Bacilli</taxon>
        <taxon>Bacillales</taxon>
        <taxon>Bacillaceae</taxon>
        <taxon>Niallia</taxon>
    </lineage>
</organism>
<comment type="caution">
    <text evidence="9">The sequence shown here is derived from an EMBL/GenBank/DDBJ whole genome shotgun (WGS) entry which is preliminary data.</text>
</comment>
<evidence type="ECO:0000256" key="7">
    <source>
        <dbReference type="SAM" id="Phobius"/>
    </source>
</evidence>
<evidence type="ECO:0000256" key="3">
    <source>
        <dbReference type="ARBA" id="ARBA00022525"/>
    </source>
</evidence>
<dbReference type="InterPro" id="IPR019931">
    <property type="entry name" value="LPXTG_anchor"/>
</dbReference>
<gene>
    <name evidence="9" type="ORF">CHH57_08060</name>
</gene>
<accession>A0AA91TUF1</accession>
<keyword evidence="7" id="KW-1133">Transmembrane helix</keyword>
<evidence type="ECO:0000313" key="10">
    <source>
        <dbReference type="Proteomes" id="UP000216961"/>
    </source>
</evidence>
<keyword evidence="2" id="KW-0134">Cell wall</keyword>
<evidence type="ECO:0000256" key="5">
    <source>
        <dbReference type="ARBA" id="ARBA00023088"/>
    </source>
</evidence>
<feature type="transmembrane region" description="Helical" evidence="7">
    <location>
        <begin position="39"/>
        <end position="58"/>
    </location>
</feature>
<keyword evidence="4" id="KW-0732">Signal</keyword>
<sequence length="65" mass="7110">GGNDGGSEKPTQPNPSVINQSEPKNNQSTILPNTATENYTIMLVGLVLLIGGMVVAYWRRIRREI</sequence>